<dbReference type="Proteomes" id="UP000233387">
    <property type="component" value="Unassembled WGS sequence"/>
</dbReference>
<dbReference type="PANTHER" id="PTHR33507">
    <property type="entry name" value="INNER MEMBRANE PROTEIN YBBJ"/>
    <property type="match status" value="1"/>
</dbReference>
<feature type="domain" description="NfeD-like C-terminal" evidence="6">
    <location>
        <begin position="103"/>
        <end position="153"/>
    </location>
</feature>
<evidence type="ECO:0000256" key="4">
    <source>
        <dbReference type="ARBA" id="ARBA00023136"/>
    </source>
</evidence>
<reference evidence="7 8" key="1">
    <citation type="submission" date="2017-06" db="EMBL/GenBank/DDBJ databases">
        <title>Raineya orbicola gen. nov., sp. nov. a slightly thermophilic bacterium of the phylum Bacteroidetes and the description of Raineyaceae fam. nov.</title>
        <authorList>
            <person name="Albuquerque L."/>
            <person name="Polonia A.R.M."/>
            <person name="Barroso C."/>
            <person name="Froufe H.J.C."/>
            <person name="Lage O."/>
            <person name="Lobo-Da-Cunha A."/>
            <person name="Egas C."/>
            <person name="Da Costa M.S."/>
        </authorList>
    </citation>
    <scope>NUCLEOTIDE SEQUENCE [LARGE SCALE GENOMIC DNA]</scope>
    <source>
        <strain evidence="7 8">SPSPC-11</strain>
    </source>
</reference>
<dbReference type="GO" id="GO:0005886">
    <property type="term" value="C:plasma membrane"/>
    <property type="evidence" value="ECO:0007669"/>
    <property type="project" value="TreeGrafter"/>
</dbReference>
<evidence type="ECO:0000313" key="8">
    <source>
        <dbReference type="Proteomes" id="UP000233387"/>
    </source>
</evidence>
<evidence type="ECO:0000313" key="7">
    <source>
        <dbReference type="EMBL" id="PKQ70731.1"/>
    </source>
</evidence>
<keyword evidence="2 5" id="KW-0812">Transmembrane</keyword>
<dbReference type="Pfam" id="PF01957">
    <property type="entry name" value="NfeD"/>
    <property type="match status" value="1"/>
</dbReference>
<evidence type="ECO:0000256" key="2">
    <source>
        <dbReference type="ARBA" id="ARBA00022692"/>
    </source>
</evidence>
<dbReference type="InterPro" id="IPR052165">
    <property type="entry name" value="Membrane_assoc_protease"/>
</dbReference>
<gene>
    <name evidence="7" type="ORF">Rain11_0268</name>
</gene>
<accession>A0A2N3IKC6</accession>
<evidence type="ECO:0000256" key="5">
    <source>
        <dbReference type="SAM" id="Phobius"/>
    </source>
</evidence>
<keyword evidence="3 5" id="KW-1133">Transmembrane helix</keyword>
<dbReference type="AlphaFoldDB" id="A0A2N3IKC6"/>
<dbReference type="RefSeq" id="WP_101357534.1">
    <property type="nucleotide sequence ID" value="NZ_NKXO01000003.1"/>
</dbReference>
<evidence type="ECO:0000259" key="6">
    <source>
        <dbReference type="Pfam" id="PF01957"/>
    </source>
</evidence>
<dbReference type="PANTHER" id="PTHR33507:SF3">
    <property type="entry name" value="INNER MEMBRANE PROTEIN YBBJ"/>
    <property type="match status" value="1"/>
</dbReference>
<organism evidence="7 8">
    <name type="scientific">Raineya orbicola</name>
    <dbReference type="NCBI Taxonomy" id="2016530"/>
    <lineage>
        <taxon>Bacteria</taxon>
        <taxon>Pseudomonadati</taxon>
        <taxon>Bacteroidota</taxon>
        <taxon>Cytophagia</taxon>
        <taxon>Cytophagales</taxon>
        <taxon>Raineyaceae</taxon>
        <taxon>Raineya</taxon>
    </lineage>
</organism>
<sequence>MLSDIVVISLFVFIGIILIVVEVLFIPGTTFVGLLGFLLMAIGVWYSFSEYGSKVGILTASGSIVFLVFVFYWGYKKKIWRKFALNTENDAKIVPTVVSYLQVGQEGFTISALRPSGIAEFEGKRTEVQTFGELIDAGKKVKIIEIRGNEVFVSVA</sequence>
<keyword evidence="8" id="KW-1185">Reference proteome</keyword>
<dbReference type="EMBL" id="NKXO01000003">
    <property type="protein sequence ID" value="PKQ70731.1"/>
    <property type="molecule type" value="Genomic_DNA"/>
</dbReference>
<keyword evidence="4 5" id="KW-0472">Membrane</keyword>
<dbReference type="OrthoDB" id="1120520at2"/>
<dbReference type="InterPro" id="IPR012340">
    <property type="entry name" value="NA-bd_OB-fold"/>
</dbReference>
<feature type="transmembrane region" description="Helical" evidence="5">
    <location>
        <begin position="6"/>
        <end position="25"/>
    </location>
</feature>
<dbReference type="Gene3D" id="2.40.50.140">
    <property type="entry name" value="Nucleic acid-binding proteins"/>
    <property type="match status" value="1"/>
</dbReference>
<feature type="transmembrane region" description="Helical" evidence="5">
    <location>
        <begin position="32"/>
        <end position="49"/>
    </location>
</feature>
<feature type="transmembrane region" description="Helical" evidence="5">
    <location>
        <begin position="55"/>
        <end position="75"/>
    </location>
</feature>
<dbReference type="InterPro" id="IPR002810">
    <property type="entry name" value="NfeD-like_C"/>
</dbReference>
<comment type="caution">
    <text evidence="7">The sequence shown here is derived from an EMBL/GenBank/DDBJ whole genome shotgun (WGS) entry which is preliminary data.</text>
</comment>
<name>A0A2N3IKC6_9BACT</name>
<comment type="subcellular location">
    <subcellularLocation>
        <location evidence="1">Membrane</location>
        <topology evidence="1">Multi-pass membrane protein</topology>
    </subcellularLocation>
</comment>
<evidence type="ECO:0000256" key="1">
    <source>
        <dbReference type="ARBA" id="ARBA00004141"/>
    </source>
</evidence>
<protein>
    <submittedName>
        <fullName evidence="7">NfeD-like C-terminal, partner-binding</fullName>
    </submittedName>
</protein>
<proteinExistence type="predicted"/>
<evidence type="ECO:0000256" key="3">
    <source>
        <dbReference type="ARBA" id="ARBA00022989"/>
    </source>
</evidence>